<name>A0A6J6LAY3_9ZZZZ</name>
<organism evidence="1">
    <name type="scientific">freshwater metagenome</name>
    <dbReference type="NCBI Taxonomy" id="449393"/>
    <lineage>
        <taxon>unclassified sequences</taxon>
        <taxon>metagenomes</taxon>
        <taxon>ecological metagenomes</taxon>
    </lineage>
</organism>
<proteinExistence type="predicted"/>
<dbReference type="AlphaFoldDB" id="A0A6J6LAY3"/>
<gene>
    <name evidence="1" type="ORF">UFOPK2295_00011</name>
</gene>
<accession>A0A6J6LAY3</accession>
<protein>
    <submittedName>
        <fullName evidence="1">Unannotated protein</fullName>
    </submittedName>
</protein>
<dbReference type="EMBL" id="CAEZWV010000001">
    <property type="protein sequence ID" value="CAB4658762.1"/>
    <property type="molecule type" value="Genomic_DNA"/>
</dbReference>
<evidence type="ECO:0000313" key="1">
    <source>
        <dbReference type="EMBL" id="CAB4658762.1"/>
    </source>
</evidence>
<sequence>MPAAHSFGPNSFLTISDVPRQWNNWLACQYETQTYCYEPLKIIDSSGNEQPAQGSLIPNTNCHGNGSPSSYNPEVINPLCDLTGAHWMEVGVGGAFTKTDLANTYRWKLRTGKIEPSVLMLGDTQQTVVGGDATTGWTLEIWAKPAVKAYLEGCYSASTCPKTSVARSSEIALAGYCRMLSIDSYSQSGVSVSTVELRSALRGTFIATNGISQSWKFSLDTFFVTAVSPHFLPPDSSGKSEITPGFVRVFLPKAYIILDRGYKSLSLVTPERVKLTVSGENATAKVTPTDHGILVDTGVTHFSAPNPEMMVLKADDSLTAVPPASVVPSAKPTLATLKKGKSKTLSSIAKPKASQRPKWTASGACRISGTRVVASKKSGTCKVTVRVLNTKKKYVVLKTVSYKVS</sequence>
<reference evidence="1" key="1">
    <citation type="submission" date="2020-05" db="EMBL/GenBank/DDBJ databases">
        <authorList>
            <person name="Chiriac C."/>
            <person name="Salcher M."/>
            <person name="Ghai R."/>
            <person name="Kavagutti S V."/>
        </authorList>
    </citation>
    <scope>NUCLEOTIDE SEQUENCE</scope>
</reference>